<comment type="caution">
    <text evidence="3">The sequence shown here is derived from an EMBL/GenBank/DDBJ whole genome shotgun (WGS) entry which is preliminary data.</text>
</comment>
<proteinExistence type="predicted"/>
<keyword evidence="2" id="KW-0472">Membrane</keyword>
<feature type="region of interest" description="Disordered" evidence="1">
    <location>
        <begin position="542"/>
        <end position="594"/>
    </location>
</feature>
<name>A0A9P6GAI2_9PLEO</name>
<keyword evidence="2" id="KW-0812">Transmembrane</keyword>
<gene>
    <name evidence="3" type="ORF">PMIN01_10085</name>
</gene>
<reference evidence="3" key="1">
    <citation type="journal article" date="2020" name="Mol. Plant Microbe Interact.">
        <title>Genome Sequence of the Biocontrol Agent Coniothyrium minitans strain Conio (IMI 134523).</title>
        <authorList>
            <person name="Patel D."/>
            <person name="Shittu T.A."/>
            <person name="Baroncelli R."/>
            <person name="Muthumeenakshi S."/>
            <person name="Osborne T.H."/>
            <person name="Janganan T.K."/>
            <person name="Sreenivasaprasad S."/>
        </authorList>
    </citation>
    <scope>NUCLEOTIDE SEQUENCE</scope>
    <source>
        <strain evidence="3">Conio</strain>
    </source>
</reference>
<evidence type="ECO:0000256" key="1">
    <source>
        <dbReference type="SAM" id="MobiDB-lite"/>
    </source>
</evidence>
<feature type="compositionally biased region" description="Polar residues" evidence="1">
    <location>
        <begin position="582"/>
        <end position="592"/>
    </location>
</feature>
<dbReference type="AlphaFoldDB" id="A0A9P6GAI2"/>
<feature type="region of interest" description="Disordered" evidence="1">
    <location>
        <begin position="33"/>
        <end position="53"/>
    </location>
</feature>
<feature type="region of interest" description="Disordered" evidence="1">
    <location>
        <begin position="143"/>
        <end position="169"/>
    </location>
</feature>
<protein>
    <submittedName>
        <fullName evidence="3">Uncharacterized protein</fullName>
    </submittedName>
</protein>
<feature type="transmembrane region" description="Helical" evidence="2">
    <location>
        <begin position="7"/>
        <end position="29"/>
    </location>
</feature>
<accession>A0A9P6GAI2</accession>
<evidence type="ECO:0000256" key="2">
    <source>
        <dbReference type="SAM" id="Phobius"/>
    </source>
</evidence>
<keyword evidence="2" id="KW-1133">Transmembrane helix</keyword>
<dbReference type="EMBL" id="WJXW01000011">
    <property type="protein sequence ID" value="KAF9732156.1"/>
    <property type="molecule type" value="Genomic_DNA"/>
</dbReference>
<keyword evidence="4" id="KW-1185">Reference proteome</keyword>
<dbReference type="Proteomes" id="UP000756921">
    <property type="component" value="Unassembled WGS sequence"/>
</dbReference>
<evidence type="ECO:0000313" key="3">
    <source>
        <dbReference type="EMBL" id="KAF9732156.1"/>
    </source>
</evidence>
<sequence>MRQRDIIAASVVSSLVLLSIMVVVARFLWSHDKPSKDQPDTVNQRSLDPVQQEPSLLSRARSVKLFTAPKKDREHWVPTLSGIIKAGDENIFSSSLLNVVQHATPGELSLHEVYEAFAHELRNRPVAERGTYTSEITRFLTSTKKVQRAPSASASPPSRPESSKRASRKSVDVIRNSIDLGELGIGRSRSVKKSSPNLTTLAIGLPFGDGGSGSIHSFWDQDLQHALIFQGHTAVPVTGHELAALSVLLGSPVDISLDAQNEKCESWANTYKGALGISLAATATNDGSYHISLSSNKRNISQLPAKGSSYSTLHAKHLASGSLPLASDRKIINSILITPETLAHLKVGEHLYLQPTGADTKGAQFLARLPNARAPNFHTFAVSETTNSASRLLHAIGDLVFTGGFTPFASIPLIQTVQFVASGGLVPGRLLQRLDALVEKAHRQAPHLQLFGPLLDDINAHLRFRANERLAKLAIGTVTDEPLADKVARMSRYTTLLERLMALVPDIRPADVLAAVREGLKSELERSYKDAVAAHVVGRTILPTPSSSRSKHNSSLSQKDTRRRVRHSNSSSGTASPDGPVSPTSGRPSSTFPVHDLGRQVEDVLKGSLPMDVQTIIHVARLVLVAWTLSVEGVAWDEGEVGFRVVDPAKLPEKMYMW</sequence>
<evidence type="ECO:0000313" key="4">
    <source>
        <dbReference type="Proteomes" id="UP000756921"/>
    </source>
</evidence>
<organism evidence="3 4">
    <name type="scientific">Paraphaeosphaeria minitans</name>
    <dbReference type="NCBI Taxonomy" id="565426"/>
    <lineage>
        <taxon>Eukaryota</taxon>
        <taxon>Fungi</taxon>
        <taxon>Dikarya</taxon>
        <taxon>Ascomycota</taxon>
        <taxon>Pezizomycotina</taxon>
        <taxon>Dothideomycetes</taxon>
        <taxon>Pleosporomycetidae</taxon>
        <taxon>Pleosporales</taxon>
        <taxon>Massarineae</taxon>
        <taxon>Didymosphaeriaceae</taxon>
        <taxon>Paraphaeosphaeria</taxon>
    </lineage>
</organism>
<dbReference type="OrthoDB" id="5245206at2759"/>